<evidence type="ECO:0000313" key="3">
    <source>
        <dbReference type="Proteomes" id="UP000077266"/>
    </source>
</evidence>
<reference evidence="2 3" key="1">
    <citation type="journal article" date="2016" name="Mol. Biol. Evol.">
        <title>Comparative Genomics of Early-Diverging Mushroom-Forming Fungi Provides Insights into the Origins of Lignocellulose Decay Capabilities.</title>
        <authorList>
            <person name="Nagy L.G."/>
            <person name="Riley R."/>
            <person name="Tritt A."/>
            <person name="Adam C."/>
            <person name="Daum C."/>
            <person name="Floudas D."/>
            <person name="Sun H."/>
            <person name="Yadav J.S."/>
            <person name="Pangilinan J."/>
            <person name="Larsson K.H."/>
            <person name="Matsuura K."/>
            <person name="Barry K."/>
            <person name="Labutti K."/>
            <person name="Kuo R."/>
            <person name="Ohm R.A."/>
            <person name="Bhattacharya S.S."/>
            <person name="Shirouzu T."/>
            <person name="Yoshinaga Y."/>
            <person name="Martin F.M."/>
            <person name="Grigoriev I.V."/>
            <person name="Hibbett D.S."/>
        </authorList>
    </citation>
    <scope>NUCLEOTIDE SEQUENCE [LARGE SCALE GENOMIC DNA]</scope>
    <source>
        <strain evidence="2 3">HHB12029</strain>
    </source>
</reference>
<dbReference type="InParanoid" id="A0A165EXE2"/>
<dbReference type="AlphaFoldDB" id="A0A165EXE2"/>
<name>A0A165EXE2_EXIGL</name>
<dbReference type="OrthoDB" id="3200419at2759"/>
<accession>A0A165EXE2</accession>
<sequence length="213" mass="22230">MFKQIAASLLSPSPSGTLRTDTYSAIDAAKNWLQSDQPGDGISVNAVLKLVAQHTTLPNSTGSYKSSTATTTVATVPEKGATTSTETPKAPTATSSSVPFLHVTLPGEEIPVAIGGVTNLVLALGRADGMAGVMAARAWTDALAAANTKQRSDQWRRGVLKGVTNMVDISLLTTEFGPRLQTISILKSVAATLFGRGSDQARQSEAFWSAKLV</sequence>
<dbReference type="EMBL" id="KV426112">
    <property type="protein sequence ID" value="KZV87914.1"/>
    <property type="molecule type" value="Genomic_DNA"/>
</dbReference>
<feature type="region of interest" description="Disordered" evidence="1">
    <location>
        <begin position="59"/>
        <end position="95"/>
    </location>
</feature>
<evidence type="ECO:0000313" key="2">
    <source>
        <dbReference type="EMBL" id="KZV87914.1"/>
    </source>
</evidence>
<feature type="compositionally biased region" description="Polar residues" evidence="1">
    <location>
        <begin position="81"/>
        <end position="95"/>
    </location>
</feature>
<keyword evidence="3" id="KW-1185">Reference proteome</keyword>
<proteinExistence type="predicted"/>
<dbReference type="Proteomes" id="UP000077266">
    <property type="component" value="Unassembled WGS sequence"/>
</dbReference>
<gene>
    <name evidence="2" type="ORF">EXIGLDRAFT_773202</name>
</gene>
<evidence type="ECO:0000256" key="1">
    <source>
        <dbReference type="SAM" id="MobiDB-lite"/>
    </source>
</evidence>
<feature type="compositionally biased region" description="Low complexity" evidence="1">
    <location>
        <begin position="66"/>
        <end position="76"/>
    </location>
</feature>
<protein>
    <submittedName>
        <fullName evidence="2">Uncharacterized protein</fullName>
    </submittedName>
</protein>
<organism evidence="2 3">
    <name type="scientific">Exidia glandulosa HHB12029</name>
    <dbReference type="NCBI Taxonomy" id="1314781"/>
    <lineage>
        <taxon>Eukaryota</taxon>
        <taxon>Fungi</taxon>
        <taxon>Dikarya</taxon>
        <taxon>Basidiomycota</taxon>
        <taxon>Agaricomycotina</taxon>
        <taxon>Agaricomycetes</taxon>
        <taxon>Auriculariales</taxon>
        <taxon>Exidiaceae</taxon>
        <taxon>Exidia</taxon>
    </lineage>
</organism>